<dbReference type="Pfam" id="PF25390">
    <property type="entry name" value="WD40_RLD"/>
    <property type="match status" value="1"/>
</dbReference>
<reference evidence="5" key="1">
    <citation type="submission" date="2020-11" db="EMBL/GenBank/DDBJ databases">
        <authorList>
            <person name="Tran Van P."/>
        </authorList>
    </citation>
    <scope>NUCLEOTIDE SEQUENCE</scope>
</reference>
<dbReference type="Pfam" id="PF00651">
    <property type="entry name" value="BTB"/>
    <property type="match status" value="1"/>
</dbReference>
<dbReference type="SUPFAM" id="SSF54695">
    <property type="entry name" value="POZ domain"/>
    <property type="match status" value="1"/>
</dbReference>
<dbReference type="SUPFAM" id="SSF50985">
    <property type="entry name" value="RCC1/BLIP-II"/>
    <property type="match status" value="1"/>
</dbReference>
<feature type="repeat" description="RCC1" evidence="2">
    <location>
        <begin position="215"/>
        <end position="266"/>
    </location>
</feature>
<sequence length="434" mass="48001">MTTTEDLGSVERLHKISSLDKWLVFCQMSEEFVHNIHSFIIYGETGNEVIVVTKDDVVFHMNGNNITEMTELCELSAKDVIKISAGFKYLCALTSEGEVYTWSNHQTDPVQDVAYADDNYIIMLGDSDSSPHPIKLSLDLNNENIVDIECGLHHTLALTDAGRVYAWGYNDIGQLGNGNTINQYKPIKVVGGLTGCRVISIACGGNHSLAVTDTGSVFGWGLNGNGQLGLGHTIKQSLPVRIQYFNDLKVTKVAAGKCHTMFLSNEGNVYTCGCNDIVSHIDSTISAAVTANGVLYVWGECRQPFGDLLTPTAINLSNDHPVLNSMSDAFDNTISSNFQFVIDGQPIHVIKEYLIIRCKKYSYEAFKAFLRYLYTNDVFVAPDIAVELLGLADTYAETDLKRKCIQLLRTGHDYFWPKSLSMLLYPFVASLCHS</sequence>
<dbReference type="AlphaFoldDB" id="A0A7R9KC37"/>
<feature type="domain" description="RCC1-like" evidence="4">
    <location>
        <begin position="74"/>
        <end position="275"/>
    </location>
</feature>
<dbReference type="PANTHER" id="PTHR22870:SF466">
    <property type="entry name" value="ANKYRIN REPEAT-CONTAINING PROTEIN"/>
    <property type="match status" value="1"/>
</dbReference>
<evidence type="ECO:0000259" key="3">
    <source>
        <dbReference type="Pfam" id="PF00651"/>
    </source>
</evidence>
<evidence type="ECO:0000313" key="6">
    <source>
        <dbReference type="Proteomes" id="UP000759131"/>
    </source>
</evidence>
<dbReference type="PROSITE" id="PS00626">
    <property type="entry name" value="RCC1_2"/>
    <property type="match status" value="2"/>
</dbReference>
<feature type="domain" description="BTB" evidence="3">
    <location>
        <begin position="322"/>
        <end position="410"/>
    </location>
</feature>
<dbReference type="InterPro" id="IPR000408">
    <property type="entry name" value="Reg_chr_condens"/>
</dbReference>
<dbReference type="InterPro" id="IPR009091">
    <property type="entry name" value="RCC1/BLIP-II"/>
</dbReference>
<dbReference type="Proteomes" id="UP000759131">
    <property type="component" value="Unassembled WGS sequence"/>
</dbReference>
<dbReference type="InterPro" id="IPR051210">
    <property type="entry name" value="Ub_ligase/GEF_domain"/>
</dbReference>
<dbReference type="InterPro" id="IPR000210">
    <property type="entry name" value="BTB/POZ_dom"/>
</dbReference>
<dbReference type="Gene3D" id="2.130.10.30">
    <property type="entry name" value="Regulator of chromosome condensation 1/beta-lactamase-inhibitor protein II"/>
    <property type="match status" value="1"/>
</dbReference>
<evidence type="ECO:0000256" key="2">
    <source>
        <dbReference type="PROSITE-ProRule" id="PRU00235"/>
    </source>
</evidence>
<feature type="repeat" description="RCC1" evidence="2">
    <location>
        <begin position="97"/>
        <end position="161"/>
    </location>
</feature>
<proteinExistence type="predicted"/>
<gene>
    <name evidence="5" type="ORF">OSB1V03_LOCUS757</name>
</gene>
<organism evidence="5">
    <name type="scientific">Medioppia subpectinata</name>
    <dbReference type="NCBI Taxonomy" id="1979941"/>
    <lineage>
        <taxon>Eukaryota</taxon>
        <taxon>Metazoa</taxon>
        <taxon>Ecdysozoa</taxon>
        <taxon>Arthropoda</taxon>
        <taxon>Chelicerata</taxon>
        <taxon>Arachnida</taxon>
        <taxon>Acari</taxon>
        <taxon>Acariformes</taxon>
        <taxon>Sarcoptiformes</taxon>
        <taxon>Oribatida</taxon>
        <taxon>Brachypylina</taxon>
        <taxon>Oppioidea</taxon>
        <taxon>Oppiidae</taxon>
        <taxon>Medioppia</taxon>
    </lineage>
</organism>
<dbReference type="PROSITE" id="PS50012">
    <property type="entry name" value="RCC1_3"/>
    <property type="match status" value="3"/>
</dbReference>
<evidence type="ECO:0000256" key="1">
    <source>
        <dbReference type="ARBA" id="ARBA00022737"/>
    </source>
</evidence>
<dbReference type="EMBL" id="CAJPIZ010000184">
    <property type="protein sequence ID" value="CAG2100695.1"/>
    <property type="molecule type" value="Genomic_DNA"/>
</dbReference>
<evidence type="ECO:0008006" key="7">
    <source>
        <dbReference type="Google" id="ProtNLM"/>
    </source>
</evidence>
<keyword evidence="1" id="KW-0677">Repeat</keyword>
<dbReference type="PRINTS" id="PR00633">
    <property type="entry name" value="RCCNDNSATION"/>
</dbReference>
<keyword evidence="6" id="KW-1185">Reference proteome</keyword>
<dbReference type="InterPro" id="IPR058923">
    <property type="entry name" value="RCC1-like_dom"/>
</dbReference>
<evidence type="ECO:0000259" key="4">
    <source>
        <dbReference type="Pfam" id="PF25390"/>
    </source>
</evidence>
<feature type="repeat" description="RCC1" evidence="2">
    <location>
        <begin position="162"/>
        <end position="214"/>
    </location>
</feature>
<protein>
    <recommendedName>
        <fullName evidence="7">RCC1 and BTB domain-containing protein 1</fullName>
    </recommendedName>
</protein>
<evidence type="ECO:0000313" key="5">
    <source>
        <dbReference type="EMBL" id="CAD7620265.1"/>
    </source>
</evidence>
<dbReference type="Gene3D" id="3.30.710.10">
    <property type="entry name" value="Potassium Channel Kv1.1, Chain A"/>
    <property type="match status" value="1"/>
</dbReference>
<accession>A0A7R9KC37</accession>
<dbReference type="InterPro" id="IPR011333">
    <property type="entry name" value="SKP1/BTB/POZ_sf"/>
</dbReference>
<name>A0A7R9KC37_9ACAR</name>
<dbReference type="EMBL" id="OC854759">
    <property type="protein sequence ID" value="CAD7620265.1"/>
    <property type="molecule type" value="Genomic_DNA"/>
</dbReference>
<dbReference type="PANTHER" id="PTHR22870">
    <property type="entry name" value="REGULATOR OF CHROMOSOME CONDENSATION"/>
    <property type="match status" value="1"/>
</dbReference>
<dbReference type="OrthoDB" id="10256179at2759"/>